<dbReference type="InterPro" id="IPR006136">
    <property type="entry name" value="FlhB"/>
</dbReference>
<evidence type="ECO:0000256" key="10">
    <source>
        <dbReference type="ARBA" id="ARBA00023136"/>
    </source>
</evidence>
<keyword evidence="6 13" id="KW-0812">Transmembrane</keyword>
<sequence length="376" mass="41683">MSDADGQERTEDATARKREQAREKGQVPRSRELASVAVLVSGAVGLMWFGEGLGTALAKVMSRMFTLSREEAFDVHLLFSVISTAIWQVFLPLVIILVFLFTAALIGAAGLGGVRFSSEAAMPKLSKMNPMSGLKRMFGSQSWVELIKSILKVGLVATVAGYLIYSSLNDFFQLSIETFPANYFHALDILLNFVLLICCSLLIVVAIDVPYQIWHFSDQLKMTKQEIKDEYKDSEGKPEVKGRIRMLQREMAQRRMMADVPQADVVITNPEHFSVALRYDPQLDAAPVVIAKGGDHLALKIREIANKHNIDIVPAAPLARAIYYTTELEQQVPDGLFVAVAQVLAYVFQLKAYRRGKGQKPTLSAAATEIPPELQH</sequence>
<evidence type="ECO:0000256" key="3">
    <source>
        <dbReference type="ARBA" id="ARBA00021622"/>
    </source>
</evidence>
<keyword evidence="9 13" id="KW-1133">Transmembrane helix</keyword>
<dbReference type="GO" id="GO:0005886">
    <property type="term" value="C:plasma membrane"/>
    <property type="evidence" value="ECO:0007669"/>
    <property type="project" value="UniProtKB-SubCell"/>
</dbReference>
<feature type="transmembrane region" description="Helical" evidence="13">
    <location>
        <begin position="33"/>
        <end position="60"/>
    </location>
</feature>
<gene>
    <name evidence="13 15" type="primary">flhB</name>
    <name evidence="15" type="ORF">CZ809_01674</name>
</gene>
<dbReference type="SUPFAM" id="SSF160544">
    <property type="entry name" value="EscU C-terminal domain-like"/>
    <property type="match status" value="1"/>
</dbReference>
<dbReference type="Gene3D" id="6.10.250.2080">
    <property type="match status" value="1"/>
</dbReference>
<evidence type="ECO:0000256" key="13">
    <source>
        <dbReference type="RuleBase" id="RU364091"/>
    </source>
</evidence>
<evidence type="ECO:0000256" key="12">
    <source>
        <dbReference type="ARBA" id="ARBA00025078"/>
    </source>
</evidence>
<evidence type="ECO:0000313" key="16">
    <source>
        <dbReference type="Proteomes" id="UP000189966"/>
    </source>
</evidence>
<keyword evidence="15" id="KW-0966">Cell projection</keyword>
<evidence type="ECO:0000256" key="14">
    <source>
        <dbReference type="SAM" id="MobiDB-lite"/>
    </source>
</evidence>
<feature type="region of interest" description="Disordered" evidence="14">
    <location>
        <begin position="1"/>
        <end position="28"/>
    </location>
</feature>
<dbReference type="RefSeq" id="WP_080156964.1">
    <property type="nucleotide sequence ID" value="NZ_FUZI01000002.1"/>
</dbReference>
<dbReference type="Proteomes" id="UP000189966">
    <property type="component" value="Unassembled WGS sequence"/>
</dbReference>
<name>A0A1T5HZB7_9GAMM</name>
<comment type="subcellular location">
    <subcellularLocation>
        <location evidence="1">Cell membrane</location>
        <topology evidence="1">Multi-pass membrane protein</topology>
    </subcellularLocation>
</comment>
<dbReference type="EMBL" id="FUZI01000002">
    <property type="protein sequence ID" value="SKC32160.1"/>
    <property type="molecule type" value="Genomic_DNA"/>
</dbReference>
<protein>
    <recommendedName>
        <fullName evidence="3 13">Flagellar biosynthetic protein FlhB</fullName>
    </recommendedName>
</protein>
<accession>A0A1T5HZB7</accession>
<dbReference type="PRINTS" id="PR00950">
    <property type="entry name" value="TYPE3IMSPROT"/>
</dbReference>
<evidence type="ECO:0000256" key="5">
    <source>
        <dbReference type="ARBA" id="ARBA00022475"/>
    </source>
</evidence>
<reference evidence="15 16" key="1">
    <citation type="submission" date="2017-02" db="EMBL/GenBank/DDBJ databases">
        <authorList>
            <person name="Peterson S.W."/>
        </authorList>
    </citation>
    <scope>NUCLEOTIDE SEQUENCE [LARGE SCALE GENOMIC DNA]</scope>
    <source>
        <strain evidence="16">type strain: NCCB 100098</strain>
    </source>
</reference>
<evidence type="ECO:0000256" key="9">
    <source>
        <dbReference type="ARBA" id="ARBA00022989"/>
    </source>
</evidence>
<evidence type="ECO:0000256" key="4">
    <source>
        <dbReference type="ARBA" id="ARBA00022448"/>
    </source>
</evidence>
<dbReference type="InterPro" id="IPR029025">
    <property type="entry name" value="T3SS_substrate_exporter_C"/>
</dbReference>
<dbReference type="PANTHER" id="PTHR30531">
    <property type="entry name" value="FLAGELLAR BIOSYNTHETIC PROTEIN FLHB"/>
    <property type="match status" value="1"/>
</dbReference>
<evidence type="ECO:0000313" key="15">
    <source>
        <dbReference type="EMBL" id="SKC32160.1"/>
    </source>
</evidence>
<dbReference type="NCBIfam" id="TIGR00328">
    <property type="entry name" value="flhB"/>
    <property type="match status" value="1"/>
</dbReference>
<dbReference type="FunFam" id="3.40.1690.10:FF:000001">
    <property type="entry name" value="Flagellar biosynthetic protein FlhB"/>
    <property type="match status" value="1"/>
</dbReference>
<comment type="similarity">
    <text evidence="2 13">Belongs to the type III secretion exporter family.</text>
</comment>
<comment type="function">
    <text evidence="12 13">Required for formation of the rod structure in the basal body of the flagellar apparatus. Together with FliI and FliH, may constitute the export apparatus of flagellin.</text>
</comment>
<evidence type="ECO:0000256" key="7">
    <source>
        <dbReference type="ARBA" id="ARBA00022795"/>
    </source>
</evidence>
<organism evidence="15 16">
    <name type="scientific">Photobacterium piscicola</name>
    <dbReference type="NCBI Taxonomy" id="1378299"/>
    <lineage>
        <taxon>Bacteria</taxon>
        <taxon>Pseudomonadati</taxon>
        <taxon>Pseudomonadota</taxon>
        <taxon>Gammaproteobacteria</taxon>
        <taxon>Vibrionales</taxon>
        <taxon>Vibrionaceae</taxon>
        <taxon>Photobacterium</taxon>
    </lineage>
</organism>
<evidence type="ECO:0000256" key="2">
    <source>
        <dbReference type="ARBA" id="ARBA00010690"/>
    </source>
</evidence>
<keyword evidence="5 13" id="KW-1003">Cell membrane</keyword>
<dbReference type="GO" id="GO:0044780">
    <property type="term" value="P:bacterial-type flagellum assembly"/>
    <property type="evidence" value="ECO:0007669"/>
    <property type="project" value="InterPro"/>
</dbReference>
<keyword evidence="7 13" id="KW-1005">Bacterial flagellum biogenesis</keyword>
<dbReference type="OrthoDB" id="9807950at2"/>
<evidence type="ECO:0000256" key="1">
    <source>
        <dbReference type="ARBA" id="ARBA00004651"/>
    </source>
</evidence>
<dbReference type="AlphaFoldDB" id="A0A1T5HZB7"/>
<feature type="transmembrane region" description="Helical" evidence="13">
    <location>
        <begin position="146"/>
        <end position="165"/>
    </location>
</feature>
<feature type="transmembrane region" description="Helical" evidence="13">
    <location>
        <begin position="96"/>
        <end position="118"/>
    </location>
</feature>
<evidence type="ECO:0000256" key="6">
    <source>
        <dbReference type="ARBA" id="ARBA00022692"/>
    </source>
</evidence>
<dbReference type="Pfam" id="PF01312">
    <property type="entry name" value="Bac_export_2"/>
    <property type="match status" value="1"/>
</dbReference>
<keyword evidence="4 13" id="KW-0813">Transport</keyword>
<keyword evidence="8 13" id="KW-0653">Protein transport</keyword>
<dbReference type="GO" id="GO:0009306">
    <property type="term" value="P:protein secretion"/>
    <property type="evidence" value="ECO:0007669"/>
    <property type="project" value="InterPro"/>
</dbReference>
<proteinExistence type="inferred from homology"/>
<dbReference type="InterPro" id="IPR006135">
    <property type="entry name" value="T3SS_substrate_exporter"/>
</dbReference>
<dbReference type="Gene3D" id="3.40.1690.10">
    <property type="entry name" value="secretion proteins EscU"/>
    <property type="match status" value="1"/>
</dbReference>
<keyword evidence="15" id="KW-0282">Flagellum</keyword>
<keyword evidence="11 13" id="KW-1006">Bacterial flagellum protein export</keyword>
<evidence type="ECO:0000256" key="11">
    <source>
        <dbReference type="ARBA" id="ARBA00023225"/>
    </source>
</evidence>
<dbReference type="PANTHER" id="PTHR30531:SF12">
    <property type="entry name" value="FLAGELLAR BIOSYNTHETIC PROTEIN FLHB"/>
    <property type="match status" value="1"/>
</dbReference>
<keyword evidence="10 13" id="KW-0472">Membrane</keyword>
<feature type="transmembrane region" description="Helical" evidence="13">
    <location>
        <begin position="189"/>
        <end position="214"/>
    </location>
</feature>
<keyword evidence="15" id="KW-0969">Cilium</keyword>
<evidence type="ECO:0000256" key="8">
    <source>
        <dbReference type="ARBA" id="ARBA00022927"/>
    </source>
</evidence>